<dbReference type="PANTHER" id="PTHR35550:SF2">
    <property type="entry name" value="OS05G0401200 PROTEIN"/>
    <property type="match status" value="1"/>
</dbReference>
<dbReference type="Pfam" id="PF11317">
    <property type="entry name" value="DUF3119"/>
    <property type="match status" value="1"/>
</dbReference>
<reference evidence="1" key="2">
    <citation type="submission" date="2020-11" db="EMBL/GenBank/DDBJ databases">
        <authorList>
            <person name="Cecchin M."/>
            <person name="Marcolungo L."/>
            <person name="Rossato M."/>
            <person name="Girolomoni L."/>
            <person name="Cosentino E."/>
            <person name="Cuine S."/>
            <person name="Li-Beisson Y."/>
            <person name="Delledonne M."/>
            <person name="Ballottari M."/>
        </authorList>
    </citation>
    <scope>NUCLEOTIDE SEQUENCE</scope>
    <source>
        <strain evidence="1">211/11P</strain>
        <tissue evidence="1">Whole cell</tissue>
    </source>
</reference>
<evidence type="ECO:0000313" key="1">
    <source>
        <dbReference type="EMBL" id="KAI3431403.1"/>
    </source>
</evidence>
<evidence type="ECO:0008006" key="3">
    <source>
        <dbReference type="Google" id="ProtNLM"/>
    </source>
</evidence>
<evidence type="ECO:0000313" key="2">
    <source>
        <dbReference type="Proteomes" id="UP001055712"/>
    </source>
</evidence>
<dbReference type="AlphaFoldDB" id="A0A9D4YXG0"/>
<dbReference type="Proteomes" id="UP001055712">
    <property type="component" value="Unassembled WGS sequence"/>
</dbReference>
<accession>A0A9D4YXG0</accession>
<protein>
    <recommendedName>
        <fullName evidence="3">DUF3119 family protein</fullName>
    </recommendedName>
</protein>
<reference evidence="1" key="1">
    <citation type="journal article" date="2019" name="Plant J.">
        <title>Chlorella vulgaris genome assembly and annotation reveals the molecular basis for metabolic acclimation to high light conditions.</title>
        <authorList>
            <person name="Cecchin M."/>
            <person name="Marcolungo L."/>
            <person name="Rossato M."/>
            <person name="Girolomoni L."/>
            <person name="Cosentino E."/>
            <person name="Cuine S."/>
            <person name="Li-Beisson Y."/>
            <person name="Delledonne M."/>
            <person name="Ballottari M."/>
        </authorList>
    </citation>
    <scope>NUCLEOTIDE SEQUENCE</scope>
    <source>
        <strain evidence="1">211/11P</strain>
    </source>
</reference>
<dbReference type="PANTHER" id="PTHR35550">
    <property type="match status" value="1"/>
</dbReference>
<dbReference type="EMBL" id="SIDB01000006">
    <property type="protein sequence ID" value="KAI3431403.1"/>
    <property type="molecule type" value="Genomic_DNA"/>
</dbReference>
<keyword evidence="2" id="KW-1185">Reference proteome</keyword>
<proteinExistence type="predicted"/>
<name>A0A9D4YXG0_CHLVU</name>
<dbReference type="OrthoDB" id="1921626at2759"/>
<gene>
    <name evidence="1" type="ORF">D9Q98_004456</name>
</gene>
<organism evidence="1 2">
    <name type="scientific">Chlorella vulgaris</name>
    <name type="common">Green alga</name>
    <dbReference type="NCBI Taxonomy" id="3077"/>
    <lineage>
        <taxon>Eukaryota</taxon>
        <taxon>Viridiplantae</taxon>
        <taxon>Chlorophyta</taxon>
        <taxon>core chlorophytes</taxon>
        <taxon>Trebouxiophyceae</taxon>
        <taxon>Chlorellales</taxon>
        <taxon>Chlorellaceae</taxon>
        <taxon>Chlorella clade</taxon>
        <taxon>Chlorella</taxon>
    </lineage>
</organism>
<sequence>MQHALVGTPLAARATVVTRSASRQTTPVRAVFDFLKPKTVSSKAPKYEPVTIRSSFAIPTVLLGTAAAAHFAHIDAVSYVTGVLGAFLAFQANRVKFVFDEDSLEVLIGAGAKKSENAFVGGENRWTYDSFVNWEFWWPGFPVLVYFKETQTKPEGQIHFFPILLDGKQLYDVMVERCGPSQNSGPKN</sequence>
<dbReference type="InterPro" id="IPR021467">
    <property type="entry name" value="DUF3119"/>
</dbReference>
<comment type="caution">
    <text evidence="1">The sequence shown here is derived from an EMBL/GenBank/DDBJ whole genome shotgun (WGS) entry which is preliminary data.</text>
</comment>